<evidence type="ECO:0000313" key="5">
    <source>
        <dbReference type="Proteomes" id="UP000619761"/>
    </source>
</evidence>
<evidence type="ECO:0000259" key="3">
    <source>
        <dbReference type="Pfam" id="PF14341"/>
    </source>
</evidence>
<dbReference type="Proteomes" id="UP000619761">
    <property type="component" value="Unassembled WGS sequence"/>
</dbReference>
<keyword evidence="1" id="KW-0812">Transmembrane</keyword>
<evidence type="ECO:0000313" key="4">
    <source>
        <dbReference type="EMBL" id="GGY80622.1"/>
    </source>
</evidence>
<dbReference type="Pfam" id="PF13681">
    <property type="entry name" value="PilX"/>
    <property type="match status" value="1"/>
</dbReference>
<reference evidence="5" key="1">
    <citation type="journal article" date="2019" name="Int. J. Syst. Evol. Microbiol.">
        <title>The Global Catalogue of Microorganisms (GCM) 10K type strain sequencing project: providing services to taxonomists for standard genome sequencing and annotation.</title>
        <authorList>
            <consortium name="The Broad Institute Genomics Platform"/>
            <consortium name="The Broad Institute Genome Sequencing Center for Infectious Disease"/>
            <person name="Wu L."/>
            <person name="Ma J."/>
        </authorList>
    </citation>
    <scope>NUCLEOTIDE SEQUENCE [LARGE SCALE GENOMIC DNA]</scope>
    <source>
        <strain evidence="5">KCTC 32239</strain>
    </source>
</reference>
<feature type="domain" description="PilX/PilW C-terminal" evidence="2">
    <location>
        <begin position="86"/>
        <end position="178"/>
    </location>
</feature>
<organism evidence="4 5">
    <name type="scientific">Cellvibrio zantedeschiae</name>
    <dbReference type="NCBI Taxonomy" id="1237077"/>
    <lineage>
        <taxon>Bacteria</taxon>
        <taxon>Pseudomonadati</taxon>
        <taxon>Pseudomonadota</taxon>
        <taxon>Gammaproteobacteria</taxon>
        <taxon>Cellvibrionales</taxon>
        <taxon>Cellvibrionaceae</taxon>
        <taxon>Cellvibrio</taxon>
    </lineage>
</organism>
<keyword evidence="5" id="KW-1185">Reference proteome</keyword>
<proteinExistence type="predicted"/>
<comment type="caution">
    <text evidence="4">The sequence shown here is derived from an EMBL/GenBank/DDBJ whole genome shotgun (WGS) entry which is preliminary data.</text>
</comment>
<accession>A0ABQ3B5I0</accession>
<dbReference type="RefSeq" id="WP_189419483.1">
    <property type="nucleotide sequence ID" value="NZ_BMYZ01000002.1"/>
</dbReference>
<keyword evidence="1" id="KW-0472">Membrane</keyword>
<gene>
    <name evidence="4" type="ORF">GCM10011613_27080</name>
</gene>
<evidence type="ECO:0000259" key="2">
    <source>
        <dbReference type="Pfam" id="PF13681"/>
    </source>
</evidence>
<keyword evidence="1" id="KW-1133">Transmembrane helix</keyword>
<evidence type="ECO:0000256" key="1">
    <source>
        <dbReference type="SAM" id="Phobius"/>
    </source>
</evidence>
<dbReference type="InterPro" id="IPR025746">
    <property type="entry name" value="PilX_N_dom"/>
</dbReference>
<feature type="transmembrane region" description="Helical" evidence="1">
    <location>
        <begin position="16"/>
        <end position="37"/>
    </location>
</feature>
<protein>
    <recommendedName>
        <fullName evidence="6">Pilus assembly protein PilX</fullName>
    </recommendedName>
</protein>
<dbReference type="InterPro" id="IPR025205">
    <property type="entry name" value="PilX/PilW_C"/>
</dbReference>
<dbReference type="EMBL" id="BMYZ01000002">
    <property type="protein sequence ID" value="GGY80622.1"/>
    <property type="molecule type" value="Genomic_DNA"/>
</dbReference>
<sequence>MTVSVVKLPPLNAQKGVVLIVGLVMVLLISIIALAAIRGSGMQEAMLGNTRDRNIAFQSAEAGLSAGESIVDEDLVAIAPACPTAGVCSGDREATPANSVMYFTDALWTSEGVTTTALNLPTKSQPIYIVEELAMYRPDDGSSVDGIGGVTQIVPYRITSKGVGLTAESTAIVQSYYHRSAPN</sequence>
<evidence type="ECO:0008006" key="6">
    <source>
        <dbReference type="Google" id="ProtNLM"/>
    </source>
</evidence>
<name>A0ABQ3B5I0_9GAMM</name>
<dbReference type="Pfam" id="PF14341">
    <property type="entry name" value="PilX_N"/>
    <property type="match status" value="1"/>
</dbReference>
<feature type="domain" description="Type 4 fimbrial biogenesis protein PilX N-terminal" evidence="3">
    <location>
        <begin position="15"/>
        <end position="64"/>
    </location>
</feature>